<sequence length="290" mass="30919">MATSSAVCSAQSLTDTITVEGELTYAEHSFLGAAALTENAHFIATFEVDRFAPASNFDPTQLEFPASVLSLEVTLFEDQGIALDTGAVPTSCEVIVGAPQTMSKAFADGAQTFAAVYRMQGGDMNGRTQFCGVGIEQMMMQLFAAGIGFPVPLAGATDADFTATFEVASERGSQMVWAAGIARNITVESLDSDQDGVADWDDNCASSDLSETVVFADDHDSGVTNQTDANGCTIMDHYAACETEQTTSFLSYQGPSYCESQVAYQMYGMQLINYAEVRQLRTTLLAASRD</sequence>
<evidence type="ECO:0000313" key="1">
    <source>
        <dbReference type="EMBL" id="RUO74616.1"/>
    </source>
</evidence>
<name>A0A432Z9K0_9GAMM</name>
<proteinExistence type="predicted"/>
<dbReference type="Proteomes" id="UP000287022">
    <property type="component" value="Unassembled WGS sequence"/>
</dbReference>
<organism evidence="1 2">
    <name type="scientific">Pseudidiomarina sediminum</name>
    <dbReference type="NCBI Taxonomy" id="431675"/>
    <lineage>
        <taxon>Bacteria</taxon>
        <taxon>Pseudomonadati</taxon>
        <taxon>Pseudomonadota</taxon>
        <taxon>Gammaproteobacteria</taxon>
        <taxon>Alteromonadales</taxon>
        <taxon>Idiomarinaceae</taxon>
        <taxon>Pseudidiomarina</taxon>
    </lineage>
</organism>
<evidence type="ECO:0000313" key="2">
    <source>
        <dbReference type="Proteomes" id="UP000287022"/>
    </source>
</evidence>
<dbReference type="AlphaFoldDB" id="A0A432Z9K0"/>
<protein>
    <submittedName>
        <fullName evidence="1">Uncharacterized protein</fullName>
    </submittedName>
</protein>
<dbReference type="EMBL" id="PIQE01000001">
    <property type="protein sequence ID" value="RUO74616.1"/>
    <property type="molecule type" value="Genomic_DNA"/>
</dbReference>
<dbReference type="STRING" id="1122124.GCA_000423165_00487"/>
<reference evidence="2" key="1">
    <citation type="journal article" date="2018" name="Front. Microbiol.">
        <title>Genome-Based Analysis Reveals the Taxonomy and Diversity of the Family Idiomarinaceae.</title>
        <authorList>
            <person name="Liu Y."/>
            <person name="Lai Q."/>
            <person name="Shao Z."/>
        </authorList>
    </citation>
    <scope>NUCLEOTIDE SEQUENCE [LARGE SCALE GENOMIC DNA]</scope>
    <source>
        <strain evidence="2">c121</strain>
    </source>
</reference>
<keyword evidence="2" id="KW-1185">Reference proteome</keyword>
<comment type="caution">
    <text evidence="1">The sequence shown here is derived from an EMBL/GenBank/DDBJ whole genome shotgun (WGS) entry which is preliminary data.</text>
</comment>
<accession>A0A432Z9K0</accession>
<gene>
    <name evidence="1" type="ORF">CWI80_04550</name>
</gene>
<dbReference type="RefSeq" id="WP_026861541.1">
    <property type="nucleotide sequence ID" value="NZ_PIQE01000001.1"/>
</dbReference>